<sequence>MTKKKVLALIIFVGVGQLVAFLYGLWLEFPNGHIIMLISSLVGFIFGYKEEPSKQ</sequence>
<gene>
    <name evidence="2" type="ORF">J4050_10385</name>
</gene>
<dbReference type="EMBL" id="JAGEVF010000008">
    <property type="protein sequence ID" value="MBO3117156.1"/>
    <property type="molecule type" value="Genomic_DNA"/>
</dbReference>
<evidence type="ECO:0000256" key="1">
    <source>
        <dbReference type="SAM" id="Phobius"/>
    </source>
</evidence>
<comment type="caution">
    <text evidence="2">The sequence shown here is derived from an EMBL/GenBank/DDBJ whole genome shotgun (WGS) entry which is preliminary data.</text>
</comment>
<keyword evidence="3" id="KW-1185">Reference proteome</keyword>
<dbReference type="Proteomes" id="UP000676776">
    <property type="component" value="Unassembled WGS sequence"/>
</dbReference>
<protein>
    <submittedName>
        <fullName evidence="2">Uncharacterized protein</fullName>
    </submittedName>
</protein>
<dbReference type="RefSeq" id="WP_208154523.1">
    <property type="nucleotide sequence ID" value="NZ_JAGEVF010000008.1"/>
</dbReference>
<proteinExistence type="predicted"/>
<keyword evidence="1" id="KW-0812">Transmembrane</keyword>
<organism evidence="2 3">
    <name type="scientific">Winogradskyella pelagia</name>
    <dbReference type="NCBI Taxonomy" id="2819984"/>
    <lineage>
        <taxon>Bacteria</taxon>
        <taxon>Pseudomonadati</taxon>
        <taxon>Bacteroidota</taxon>
        <taxon>Flavobacteriia</taxon>
        <taxon>Flavobacteriales</taxon>
        <taxon>Flavobacteriaceae</taxon>
        <taxon>Winogradskyella</taxon>
    </lineage>
</organism>
<keyword evidence="1" id="KW-1133">Transmembrane helix</keyword>
<feature type="transmembrane region" description="Helical" evidence="1">
    <location>
        <begin position="7"/>
        <end position="26"/>
    </location>
</feature>
<accession>A0ABS3T341</accession>
<name>A0ABS3T341_9FLAO</name>
<reference evidence="2 3" key="1">
    <citation type="submission" date="2021-03" db="EMBL/GenBank/DDBJ databases">
        <title>Winogradskyella sp. nov., isolated from costal sediment.</title>
        <authorList>
            <person name="Gao C."/>
        </authorList>
    </citation>
    <scope>NUCLEOTIDE SEQUENCE [LARGE SCALE GENOMIC DNA]</scope>
    <source>
        <strain evidence="2 3">DF17</strain>
    </source>
</reference>
<keyword evidence="1" id="KW-0472">Membrane</keyword>
<evidence type="ECO:0000313" key="3">
    <source>
        <dbReference type="Proteomes" id="UP000676776"/>
    </source>
</evidence>
<evidence type="ECO:0000313" key="2">
    <source>
        <dbReference type="EMBL" id="MBO3117156.1"/>
    </source>
</evidence>
<feature type="transmembrane region" description="Helical" evidence="1">
    <location>
        <begin position="32"/>
        <end position="48"/>
    </location>
</feature>